<proteinExistence type="predicted"/>
<dbReference type="EMBL" id="UINC01021584">
    <property type="protein sequence ID" value="SVA89434.1"/>
    <property type="molecule type" value="Genomic_DNA"/>
</dbReference>
<reference evidence="2" key="1">
    <citation type="submission" date="2018-05" db="EMBL/GenBank/DDBJ databases">
        <authorList>
            <person name="Lanie J.A."/>
            <person name="Ng W.-L."/>
            <person name="Kazmierczak K.M."/>
            <person name="Andrzejewski T.M."/>
            <person name="Davidsen T.M."/>
            <person name="Wayne K.J."/>
            <person name="Tettelin H."/>
            <person name="Glass J.I."/>
            <person name="Rusch D."/>
            <person name="Podicherti R."/>
            <person name="Tsui H.-C.T."/>
            <person name="Winkler M.E."/>
        </authorList>
    </citation>
    <scope>NUCLEOTIDE SEQUENCE</scope>
</reference>
<accession>A0A381ZJW9</accession>
<feature type="domain" description="DUF1553" evidence="1">
    <location>
        <begin position="2"/>
        <end position="209"/>
    </location>
</feature>
<gene>
    <name evidence="2" type="ORF">METZ01_LOCUS142288</name>
</gene>
<protein>
    <recommendedName>
        <fullName evidence="1">DUF1553 domain-containing protein</fullName>
    </recommendedName>
</protein>
<dbReference type="AlphaFoldDB" id="A0A381ZJW9"/>
<feature type="non-terminal residue" evidence="2">
    <location>
        <position position="1"/>
    </location>
</feature>
<organism evidence="2">
    <name type="scientific">marine metagenome</name>
    <dbReference type="NCBI Taxonomy" id="408172"/>
    <lineage>
        <taxon>unclassified sequences</taxon>
        <taxon>metagenomes</taxon>
        <taxon>ecological metagenomes</taxon>
    </lineage>
</organism>
<evidence type="ECO:0000259" key="1">
    <source>
        <dbReference type="Pfam" id="PF07587"/>
    </source>
</evidence>
<dbReference type="PANTHER" id="PTHR35889:SF3">
    <property type="entry name" value="F-BOX DOMAIN-CONTAINING PROTEIN"/>
    <property type="match status" value="1"/>
</dbReference>
<name>A0A381ZJW9_9ZZZZ</name>
<evidence type="ECO:0000313" key="2">
    <source>
        <dbReference type="EMBL" id="SVA89434.1"/>
    </source>
</evidence>
<dbReference type="InterPro" id="IPR022655">
    <property type="entry name" value="DUF1553"/>
</dbReference>
<sequence>VRPTHPELLDWLAAELVSSGWSLKRIHRLILTSHTWRQSSRPHKEALAADGGSRLLWRFPPRRLEAEAIRDNILLAAGTLDSRMGGPGFSGFRVEAENVRHYHAKASYGPADWRRMLYMTKVRQEREPTFGVFDCPDFNQTAPSRSRSTTPLQALSLLNSPFVLQQAGLLARRLRHEAGADTRAQVARACQLALGREPNREELADANRLVAEHSLEAFCRALFNANEFLFLP</sequence>
<dbReference type="PANTHER" id="PTHR35889">
    <property type="entry name" value="CYCLOINULO-OLIGOSACCHARIDE FRUCTANOTRANSFERASE-RELATED"/>
    <property type="match status" value="1"/>
</dbReference>
<dbReference type="Pfam" id="PF07587">
    <property type="entry name" value="PSD1"/>
    <property type="match status" value="1"/>
</dbReference>